<dbReference type="CDD" id="cd00075">
    <property type="entry name" value="HATPase"/>
    <property type="match status" value="1"/>
</dbReference>
<feature type="transmembrane region" description="Helical" evidence="14">
    <location>
        <begin position="166"/>
        <end position="186"/>
    </location>
</feature>
<dbReference type="InterPro" id="IPR050398">
    <property type="entry name" value="HssS/ArlS-like"/>
</dbReference>
<dbReference type="PROSITE" id="PS50109">
    <property type="entry name" value="HIS_KIN"/>
    <property type="match status" value="1"/>
</dbReference>
<evidence type="ECO:0000256" key="6">
    <source>
        <dbReference type="ARBA" id="ARBA00022679"/>
    </source>
</evidence>
<dbReference type="Proteomes" id="UP000823927">
    <property type="component" value="Unassembled WGS sequence"/>
</dbReference>
<keyword evidence="13 14" id="KW-0472">Membrane</keyword>
<dbReference type="AlphaFoldDB" id="A0A9D1F427"/>
<evidence type="ECO:0000313" key="17">
    <source>
        <dbReference type="EMBL" id="HIS47089.1"/>
    </source>
</evidence>
<comment type="caution">
    <text evidence="17">The sequence shown here is derived from an EMBL/GenBank/DDBJ whole genome shotgun (WGS) entry which is preliminary data.</text>
</comment>
<comment type="subcellular location">
    <subcellularLocation>
        <location evidence="2">Cell membrane</location>
        <topology evidence="2">Multi-pass membrane protein</topology>
    </subcellularLocation>
</comment>
<organism evidence="17 18">
    <name type="scientific">Candidatus Scybalocola faecigallinarum</name>
    <dbReference type="NCBI Taxonomy" id="2840941"/>
    <lineage>
        <taxon>Bacteria</taxon>
        <taxon>Bacillati</taxon>
        <taxon>Bacillota</taxon>
        <taxon>Clostridia</taxon>
        <taxon>Lachnospirales</taxon>
        <taxon>Lachnospiraceae</taxon>
        <taxon>Lachnospiraceae incertae sedis</taxon>
        <taxon>Candidatus Scybalocola (ex Gilroy et al. 2021)</taxon>
    </lineage>
</organism>
<accession>A0A9D1F427</accession>
<dbReference type="InterPro" id="IPR036097">
    <property type="entry name" value="HisK_dim/P_sf"/>
</dbReference>
<sequence>MKFRQKVLICNIIFVAIAFAVSGYLLIRYNYQMNMDRVCTSALEENQLLRTTIEGDVANRILQGDYESLSDVNLLREGIERKLEGTQTEVYLYREEELEEGSPFYALVQELEAAQKMYTIQENNGQYQLLCASILGIENADIYIINVKDMTEVYDSMNRQIDYYRIIMIVAVLVCSVVMYFISLYLTRSIKTLTKVTGEMARGDYSVRCRIRSRDEIGELSRYYNKMAGAVEHHVEALQEENRRREDFVANFTHELKTPLTAVIGYSDMLRSKHMSEENIQIAADYIFSEGKRLETMSMKLFDLILLGKTGIEKRRIYVPDLLEAVGSSAAPIMAERNVVLRVRDCDAWIMGDKDLLRTVFINMLDNASKASGGKGVVVLRARHKSSVVLIEVEDHGCGIPKDELKKITEAFYMVDKSRSRKSGGAGLGLTLASKIIELHGGKLKIQSEVDVGTCMQVFFREVPSDAS</sequence>
<evidence type="ECO:0000256" key="4">
    <source>
        <dbReference type="ARBA" id="ARBA00022475"/>
    </source>
</evidence>
<evidence type="ECO:0000256" key="13">
    <source>
        <dbReference type="ARBA" id="ARBA00023136"/>
    </source>
</evidence>
<keyword evidence="6" id="KW-0808">Transferase</keyword>
<comment type="catalytic activity">
    <reaction evidence="1">
        <text>ATP + protein L-histidine = ADP + protein N-phospho-L-histidine.</text>
        <dbReference type="EC" id="2.7.13.3"/>
    </reaction>
</comment>
<keyword evidence="4" id="KW-1003">Cell membrane</keyword>
<keyword evidence="8" id="KW-0547">Nucleotide-binding</keyword>
<keyword evidence="12" id="KW-0902">Two-component regulatory system</keyword>
<dbReference type="GO" id="GO:0005524">
    <property type="term" value="F:ATP binding"/>
    <property type="evidence" value="ECO:0007669"/>
    <property type="project" value="UniProtKB-KW"/>
</dbReference>
<evidence type="ECO:0000256" key="7">
    <source>
        <dbReference type="ARBA" id="ARBA00022692"/>
    </source>
</evidence>
<evidence type="ECO:0000256" key="8">
    <source>
        <dbReference type="ARBA" id="ARBA00022741"/>
    </source>
</evidence>
<dbReference type="InterPro" id="IPR003594">
    <property type="entry name" value="HATPase_dom"/>
</dbReference>
<dbReference type="InterPro" id="IPR003661">
    <property type="entry name" value="HisK_dim/P_dom"/>
</dbReference>
<dbReference type="InterPro" id="IPR005467">
    <property type="entry name" value="His_kinase_dom"/>
</dbReference>
<keyword evidence="11 14" id="KW-1133">Transmembrane helix</keyword>
<dbReference type="Gene3D" id="1.10.287.130">
    <property type="match status" value="1"/>
</dbReference>
<dbReference type="SUPFAM" id="SSF158472">
    <property type="entry name" value="HAMP domain-like"/>
    <property type="match status" value="1"/>
</dbReference>
<dbReference type="PROSITE" id="PS50885">
    <property type="entry name" value="HAMP"/>
    <property type="match status" value="1"/>
</dbReference>
<dbReference type="PANTHER" id="PTHR45528:SF1">
    <property type="entry name" value="SENSOR HISTIDINE KINASE CPXA"/>
    <property type="match status" value="1"/>
</dbReference>
<evidence type="ECO:0000256" key="10">
    <source>
        <dbReference type="ARBA" id="ARBA00022840"/>
    </source>
</evidence>
<dbReference type="SMART" id="SM00387">
    <property type="entry name" value="HATPase_c"/>
    <property type="match status" value="1"/>
</dbReference>
<evidence type="ECO:0000256" key="5">
    <source>
        <dbReference type="ARBA" id="ARBA00022553"/>
    </source>
</evidence>
<dbReference type="Pfam" id="PF00672">
    <property type="entry name" value="HAMP"/>
    <property type="match status" value="1"/>
</dbReference>
<keyword evidence="10" id="KW-0067">ATP-binding</keyword>
<dbReference type="GO" id="GO:0005886">
    <property type="term" value="C:plasma membrane"/>
    <property type="evidence" value="ECO:0007669"/>
    <property type="project" value="UniProtKB-SubCell"/>
</dbReference>
<dbReference type="InterPro" id="IPR036890">
    <property type="entry name" value="HATPase_C_sf"/>
</dbReference>
<evidence type="ECO:0000313" key="18">
    <source>
        <dbReference type="Proteomes" id="UP000823927"/>
    </source>
</evidence>
<keyword evidence="7 14" id="KW-0812">Transmembrane</keyword>
<dbReference type="SUPFAM" id="SSF55874">
    <property type="entry name" value="ATPase domain of HSP90 chaperone/DNA topoisomerase II/histidine kinase"/>
    <property type="match status" value="1"/>
</dbReference>
<dbReference type="PANTHER" id="PTHR45528">
    <property type="entry name" value="SENSOR HISTIDINE KINASE CPXA"/>
    <property type="match status" value="1"/>
</dbReference>
<dbReference type="SUPFAM" id="SSF47384">
    <property type="entry name" value="Homodimeric domain of signal transducing histidine kinase"/>
    <property type="match status" value="1"/>
</dbReference>
<dbReference type="CDD" id="cd00082">
    <property type="entry name" value="HisKA"/>
    <property type="match status" value="1"/>
</dbReference>
<evidence type="ECO:0000256" key="2">
    <source>
        <dbReference type="ARBA" id="ARBA00004651"/>
    </source>
</evidence>
<feature type="transmembrane region" description="Helical" evidence="14">
    <location>
        <begin position="6"/>
        <end position="27"/>
    </location>
</feature>
<dbReference type="Gene3D" id="6.10.340.10">
    <property type="match status" value="1"/>
</dbReference>
<feature type="domain" description="Histidine kinase" evidence="15">
    <location>
        <begin position="251"/>
        <end position="464"/>
    </location>
</feature>
<evidence type="ECO:0000256" key="3">
    <source>
        <dbReference type="ARBA" id="ARBA00012438"/>
    </source>
</evidence>
<keyword evidence="5" id="KW-0597">Phosphoprotein</keyword>
<dbReference type="GO" id="GO:0000155">
    <property type="term" value="F:phosphorelay sensor kinase activity"/>
    <property type="evidence" value="ECO:0007669"/>
    <property type="project" value="InterPro"/>
</dbReference>
<dbReference type="PRINTS" id="PR00344">
    <property type="entry name" value="BCTRLSENSOR"/>
</dbReference>
<reference evidence="17" key="1">
    <citation type="submission" date="2020-10" db="EMBL/GenBank/DDBJ databases">
        <authorList>
            <person name="Gilroy R."/>
        </authorList>
    </citation>
    <scope>NUCLEOTIDE SEQUENCE</scope>
    <source>
        <strain evidence="17">CHK178-757</strain>
    </source>
</reference>
<evidence type="ECO:0000259" key="15">
    <source>
        <dbReference type="PROSITE" id="PS50109"/>
    </source>
</evidence>
<evidence type="ECO:0000256" key="12">
    <source>
        <dbReference type="ARBA" id="ARBA00023012"/>
    </source>
</evidence>
<dbReference type="Pfam" id="PF00512">
    <property type="entry name" value="HisKA"/>
    <property type="match status" value="1"/>
</dbReference>
<dbReference type="Pfam" id="PF02518">
    <property type="entry name" value="HATPase_c"/>
    <property type="match status" value="1"/>
</dbReference>
<dbReference type="EC" id="2.7.13.3" evidence="3"/>
<dbReference type="FunFam" id="3.30.565.10:FF:000006">
    <property type="entry name" value="Sensor histidine kinase WalK"/>
    <property type="match status" value="1"/>
</dbReference>
<name>A0A9D1F427_9FIRM</name>
<evidence type="ECO:0000256" key="1">
    <source>
        <dbReference type="ARBA" id="ARBA00000085"/>
    </source>
</evidence>
<dbReference type="EMBL" id="DVIT01000022">
    <property type="protein sequence ID" value="HIS47089.1"/>
    <property type="molecule type" value="Genomic_DNA"/>
</dbReference>
<evidence type="ECO:0000256" key="9">
    <source>
        <dbReference type="ARBA" id="ARBA00022777"/>
    </source>
</evidence>
<dbReference type="SMART" id="SM00304">
    <property type="entry name" value="HAMP"/>
    <property type="match status" value="1"/>
</dbReference>
<dbReference type="CDD" id="cd06225">
    <property type="entry name" value="HAMP"/>
    <property type="match status" value="1"/>
</dbReference>
<evidence type="ECO:0000259" key="16">
    <source>
        <dbReference type="PROSITE" id="PS50885"/>
    </source>
</evidence>
<dbReference type="InterPro" id="IPR004358">
    <property type="entry name" value="Sig_transdc_His_kin-like_C"/>
</dbReference>
<gene>
    <name evidence="17" type="ORF">IAB46_05925</name>
</gene>
<dbReference type="SMART" id="SM00388">
    <property type="entry name" value="HisKA"/>
    <property type="match status" value="1"/>
</dbReference>
<reference evidence="17" key="2">
    <citation type="journal article" date="2021" name="PeerJ">
        <title>Extensive microbial diversity within the chicken gut microbiome revealed by metagenomics and culture.</title>
        <authorList>
            <person name="Gilroy R."/>
            <person name="Ravi A."/>
            <person name="Getino M."/>
            <person name="Pursley I."/>
            <person name="Horton D.L."/>
            <person name="Alikhan N.F."/>
            <person name="Baker D."/>
            <person name="Gharbi K."/>
            <person name="Hall N."/>
            <person name="Watson M."/>
            <person name="Adriaenssens E.M."/>
            <person name="Foster-Nyarko E."/>
            <person name="Jarju S."/>
            <person name="Secka A."/>
            <person name="Antonio M."/>
            <person name="Oren A."/>
            <person name="Chaudhuri R.R."/>
            <person name="La Ragione R."/>
            <person name="Hildebrand F."/>
            <person name="Pallen M.J."/>
        </authorList>
    </citation>
    <scope>NUCLEOTIDE SEQUENCE</scope>
    <source>
        <strain evidence="17">CHK178-757</strain>
    </source>
</reference>
<dbReference type="InterPro" id="IPR003660">
    <property type="entry name" value="HAMP_dom"/>
</dbReference>
<feature type="domain" description="HAMP" evidence="16">
    <location>
        <begin position="184"/>
        <end position="236"/>
    </location>
</feature>
<dbReference type="Gene3D" id="3.30.565.10">
    <property type="entry name" value="Histidine kinase-like ATPase, C-terminal domain"/>
    <property type="match status" value="1"/>
</dbReference>
<proteinExistence type="predicted"/>
<evidence type="ECO:0000256" key="14">
    <source>
        <dbReference type="SAM" id="Phobius"/>
    </source>
</evidence>
<evidence type="ECO:0000256" key="11">
    <source>
        <dbReference type="ARBA" id="ARBA00022989"/>
    </source>
</evidence>
<protein>
    <recommendedName>
        <fullName evidence="3">histidine kinase</fullName>
        <ecNumber evidence="3">2.7.13.3</ecNumber>
    </recommendedName>
</protein>
<keyword evidence="9 17" id="KW-0418">Kinase</keyword>